<comment type="caution">
    <text evidence="7">The sequence shown here is derived from an EMBL/GenBank/DDBJ whole genome shotgun (WGS) entry which is preliminary data.</text>
</comment>
<keyword evidence="3 5" id="KW-1133">Transmembrane helix</keyword>
<feature type="transmembrane region" description="Helical" evidence="5">
    <location>
        <begin position="357"/>
        <end position="378"/>
    </location>
</feature>
<dbReference type="InterPro" id="IPR050367">
    <property type="entry name" value="APC_superfamily"/>
</dbReference>
<evidence type="ECO:0000313" key="7">
    <source>
        <dbReference type="EMBL" id="MFC5587950.1"/>
    </source>
</evidence>
<keyword evidence="8" id="KW-1185">Reference proteome</keyword>
<feature type="transmembrane region" description="Helical" evidence="5">
    <location>
        <begin position="422"/>
        <end position="444"/>
    </location>
</feature>
<proteinExistence type="predicted"/>
<evidence type="ECO:0000256" key="5">
    <source>
        <dbReference type="SAM" id="Phobius"/>
    </source>
</evidence>
<feature type="domain" description="Amino acid permease/ SLC12A" evidence="6">
    <location>
        <begin position="13"/>
        <end position="418"/>
    </location>
</feature>
<dbReference type="PANTHER" id="PTHR42770:SF7">
    <property type="entry name" value="MEMBRANE PROTEIN"/>
    <property type="match status" value="1"/>
</dbReference>
<dbReference type="RefSeq" id="WP_381430792.1">
    <property type="nucleotide sequence ID" value="NZ_JBHSNO010000002.1"/>
</dbReference>
<gene>
    <name evidence="7" type="ORF">ACFPRA_03385</name>
</gene>
<dbReference type="Gene3D" id="1.20.1740.10">
    <property type="entry name" value="Amino acid/polyamine transporter I"/>
    <property type="match status" value="1"/>
</dbReference>
<feature type="transmembrane region" description="Helical" evidence="5">
    <location>
        <begin position="89"/>
        <end position="113"/>
    </location>
</feature>
<feature type="transmembrane region" description="Helical" evidence="5">
    <location>
        <begin position="235"/>
        <end position="258"/>
    </location>
</feature>
<feature type="transmembrane region" description="Helical" evidence="5">
    <location>
        <begin position="12"/>
        <end position="28"/>
    </location>
</feature>
<feature type="transmembrane region" description="Helical" evidence="5">
    <location>
        <begin position="282"/>
        <end position="311"/>
    </location>
</feature>
<feature type="transmembrane region" description="Helical" evidence="5">
    <location>
        <begin position="133"/>
        <end position="154"/>
    </location>
</feature>
<dbReference type="EMBL" id="JBHSNO010000002">
    <property type="protein sequence ID" value="MFC5587950.1"/>
    <property type="molecule type" value="Genomic_DNA"/>
</dbReference>
<sequence length="460" mass="49770">MNKDFSKSMSTGDVLFLALGAMLGWGWVVLSGEWIAGAGFLGSIIAFLIGGLLIIFIGLTYAELASAIPETGGGLVFVLRAFGKRSAFVAAWAVLFGYVSVITFEAVALPTVIDYVIPVEHKLFLWNLGGWDVYLTWVLIGSGGAIVLTALNYFGIKPAAIFQSVFTVAIVVVGALLVFGALKNGQMSNMEPLFRNGVGGTMSVLIMIPFLFVGFDVIPQVASEIKAPPKIIGRILIISIISAVVFYLLIVFGVSVGLTESELSLSSLATADAMVNLFGSQWFGTILVLGGVAGIVTSWNAFIIGGSRIMYAMSARNMIPKWFGYIHPKYKTPTNAIVFLGILAFVAPFLGRPALVWIVNAGGIGIVFGYLLVSIAFLRLRKIDVGLERPYKIKYYRFVGIMAILLSIIFISFYLPGMPSALVWPIEWLIVGVWSLIGLSLWFIRPKETTKGVVTNVNDF</sequence>
<feature type="transmembrane region" description="Helical" evidence="5">
    <location>
        <begin position="202"/>
        <end position="223"/>
    </location>
</feature>
<evidence type="ECO:0000256" key="2">
    <source>
        <dbReference type="ARBA" id="ARBA00022692"/>
    </source>
</evidence>
<dbReference type="Pfam" id="PF00324">
    <property type="entry name" value="AA_permease"/>
    <property type="match status" value="1"/>
</dbReference>
<evidence type="ECO:0000313" key="8">
    <source>
        <dbReference type="Proteomes" id="UP001596109"/>
    </source>
</evidence>
<feature type="transmembrane region" description="Helical" evidence="5">
    <location>
        <begin position="398"/>
        <end position="416"/>
    </location>
</feature>
<feature type="transmembrane region" description="Helical" evidence="5">
    <location>
        <begin position="34"/>
        <end position="59"/>
    </location>
</feature>
<dbReference type="PANTHER" id="PTHR42770">
    <property type="entry name" value="AMINO ACID TRANSPORTER-RELATED"/>
    <property type="match status" value="1"/>
</dbReference>
<evidence type="ECO:0000256" key="3">
    <source>
        <dbReference type="ARBA" id="ARBA00022989"/>
    </source>
</evidence>
<dbReference type="Proteomes" id="UP001596109">
    <property type="component" value="Unassembled WGS sequence"/>
</dbReference>
<evidence type="ECO:0000256" key="4">
    <source>
        <dbReference type="ARBA" id="ARBA00023136"/>
    </source>
</evidence>
<comment type="subcellular location">
    <subcellularLocation>
        <location evidence="1">Membrane</location>
        <topology evidence="1">Multi-pass membrane protein</topology>
    </subcellularLocation>
</comment>
<keyword evidence="4 5" id="KW-0472">Membrane</keyword>
<dbReference type="InterPro" id="IPR004841">
    <property type="entry name" value="AA-permease/SLC12A_dom"/>
</dbReference>
<evidence type="ECO:0000259" key="6">
    <source>
        <dbReference type="Pfam" id="PF00324"/>
    </source>
</evidence>
<keyword evidence="2 5" id="KW-0812">Transmembrane</keyword>
<accession>A0ABW0TEV3</accession>
<organism evidence="7 8">
    <name type="scientific">Sporosarcina soli</name>
    <dbReference type="NCBI Taxonomy" id="334736"/>
    <lineage>
        <taxon>Bacteria</taxon>
        <taxon>Bacillati</taxon>
        <taxon>Bacillota</taxon>
        <taxon>Bacilli</taxon>
        <taxon>Bacillales</taxon>
        <taxon>Caryophanaceae</taxon>
        <taxon>Sporosarcina</taxon>
    </lineage>
</organism>
<evidence type="ECO:0000256" key="1">
    <source>
        <dbReference type="ARBA" id="ARBA00004141"/>
    </source>
</evidence>
<protein>
    <submittedName>
        <fullName evidence="7">APC family permease</fullName>
    </submittedName>
</protein>
<name>A0ABW0TEV3_9BACL</name>
<dbReference type="PIRSF" id="PIRSF006060">
    <property type="entry name" value="AA_transporter"/>
    <property type="match status" value="1"/>
</dbReference>
<feature type="transmembrane region" description="Helical" evidence="5">
    <location>
        <begin position="332"/>
        <end position="351"/>
    </location>
</feature>
<feature type="transmembrane region" description="Helical" evidence="5">
    <location>
        <begin position="161"/>
        <end position="182"/>
    </location>
</feature>
<reference evidence="8" key="1">
    <citation type="journal article" date="2019" name="Int. J. Syst. Evol. Microbiol.">
        <title>The Global Catalogue of Microorganisms (GCM) 10K type strain sequencing project: providing services to taxonomists for standard genome sequencing and annotation.</title>
        <authorList>
            <consortium name="The Broad Institute Genomics Platform"/>
            <consortium name="The Broad Institute Genome Sequencing Center for Infectious Disease"/>
            <person name="Wu L."/>
            <person name="Ma J."/>
        </authorList>
    </citation>
    <scope>NUCLEOTIDE SEQUENCE [LARGE SCALE GENOMIC DNA]</scope>
    <source>
        <strain evidence="8">CGMCC 4.1434</strain>
    </source>
</reference>